<evidence type="ECO:0000259" key="7">
    <source>
        <dbReference type="Pfam" id="PF00155"/>
    </source>
</evidence>
<dbReference type="InterPro" id="IPR004839">
    <property type="entry name" value="Aminotransferase_I/II_large"/>
</dbReference>
<proteinExistence type="inferred from homology"/>
<dbReference type="Pfam" id="PF00155">
    <property type="entry name" value="Aminotran_1_2"/>
    <property type="match status" value="1"/>
</dbReference>
<dbReference type="SUPFAM" id="SSF53383">
    <property type="entry name" value="PLP-dependent transferases"/>
    <property type="match status" value="1"/>
</dbReference>
<protein>
    <submittedName>
        <fullName evidence="8">8-amino-7-oxononanoate synthase</fullName>
    </submittedName>
</protein>
<keyword evidence="9" id="KW-1185">Reference proteome</keyword>
<dbReference type="InterPro" id="IPR001917">
    <property type="entry name" value="Aminotrans_II_pyridoxalP_BS"/>
</dbReference>
<dbReference type="Gene3D" id="3.40.640.10">
    <property type="entry name" value="Type I PLP-dependent aspartate aminotransferase-like (Major domain)"/>
    <property type="match status" value="1"/>
</dbReference>
<evidence type="ECO:0000313" key="8">
    <source>
        <dbReference type="EMBL" id="SDG40624.1"/>
    </source>
</evidence>
<dbReference type="Gene3D" id="3.90.1150.10">
    <property type="entry name" value="Aspartate Aminotransferase, domain 1"/>
    <property type="match status" value="1"/>
</dbReference>
<comment type="cofactor">
    <cofactor evidence="1 6">
        <name>pyridoxal 5'-phosphate</name>
        <dbReference type="ChEBI" id="CHEBI:597326"/>
    </cofactor>
</comment>
<feature type="domain" description="Aminotransferase class I/classII large" evidence="7">
    <location>
        <begin position="40"/>
        <end position="381"/>
    </location>
</feature>
<evidence type="ECO:0000313" key="9">
    <source>
        <dbReference type="Proteomes" id="UP000199296"/>
    </source>
</evidence>
<evidence type="ECO:0000256" key="1">
    <source>
        <dbReference type="ARBA" id="ARBA00001933"/>
    </source>
</evidence>
<evidence type="ECO:0000256" key="4">
    <source>
        <dbReference type="ARBA" id="ARBA00022679"/>
    </source>
</evidence>
<comment type="pathway">
    <text evidence="2">Lipid metabolism.</text>
</comment>
<dbReference type="RefSeq" id="WP_093364327.1">
    <property type="nucleotide sequence ID" value="NZ_FNCW01000001.1"/>
</dbReference>
<evidence type="ECO:0000256" key="5">
    <source>
        <dbReference type="ARBA" id="ARBA00022898"/>
    </source>
</evidence>
<gene>
    <name evidence="8" type="ORF">SAMN04488027_101155</name>
</gene>
<dbReference type="GO" id="GO:0016740">
    <property type="term" value="F:transferase activity"/>
    <property type="evidence" value="ECO:0007669"/>
    <property type="project" value="UniProtKB-KW"/>
</dbReference>
<name>A0A1G7TZU0_9FLAO</name>
<dbReference type="InterPro" id="IPR050087">
    <property type="entry name" value="AON_synthase_class-II"/>
</dbReference>
<dbReference type="OrthoDB" id="9807157at2"/>
<sequence length="391" mass="44507">MKKKRKKNPKTDFPWSLNRKLNQRKDQGTLRSLKSSALNLVDFSSNDYLGCSHNERITEYALDKLKAYPHHFHGATGSRLLTGNYPMIEDFESYLEYYYNSDTATLFNSGYDANLGLLSSIGQRQNLILYDELSHASIRDGIGLSKAKAYKFQHNDLKDLELKLIKFRDQFDTIYVITEHVFSMDGDSADVDDLVQLCSEFGVYLILDEAHSVGTISKKGCANFNGEIFARIITFGKSFGSHGAAVLGTDQLKQYLINFAKSFIYTTAPSVETTARNWAAHLYLESSSVEYETLRSNIEYFQNQIEANHLFDFFIKSQSAIQSCVIRGNEKVRSISSQLQQEGFDVRPILSPTVPKGKERLRFCLHAYNSEEEIKTVLKSLANHLIQKENE</sequence>
<dbReference type="GO" id="GO:0009102">
    <property type="term" value="P:biotin biosynthetic process"/>
    <property type="evidence" value="ECO:0007669"/>
    <property type="project" value="TreeGrafter"/>
</dbReference>
<accession>A0A1G7TZU0</accession>
<dbReference type="PANTHER" id="PTHR13693:SF77">
    <property type="entry name" value="8-AMINO-7-OXONONANOATE SYNTHASE"/>
    <property type="match status" value="1"/>
</dbReference>
<dbReference type="AlphaFoldDB" id="A0A1G7TZU0"/>
<dbReference type="PROSITE" id="PS00599">
    <property type="entry name" value="AA_TRANSFER_CLASS_2"/>
    <property type="match status" value="1"/>
</dbReference>
<keyword evidence="4" id="KW-0808">Transferase</keyword>
<evidence type="ECO:0000256" key="6">
    <source>
        <dbReference type="RuleBase" id="RU003693"/>
    </source>
</evidence>
<dbReference type="PANTHER" id="PTHR13693">
    <property type="entry name" value="CLASS II AMINOTRANSFERASE/8-AMINO-7-OXONONANOATE SYNTHASE"/>
    <property type="match status" value="1"/>
</dbReference>
<dbReference type="InterPro" id="IPR015422">
    <property type="entry name" value="PyrdxlP-dep_Trfase_small"/>
</dbReference>
<dbReference type="InterPro" id="IPR015424">
    <property type="entry name" value="PyrdxlP-dep_Trfase"/>
</dbReference>
<dbReference type="InterPro" id="IPR015421">
    <property type="entry name" value="PyrdxlP-dep_Trfase_major"/>
</dbReference>
<dbReference type="STRING" id="470826.SAMN04488027_101155"/>
<reference evidence="8 9" key="1">
    <citation type="submission" date="2016-10" db="EMBL/GenBank/DDBJ databases">
        <authorList>
            <person name="de Groot N.N."/>
        </authorList>
    </citation>
    <scope>NUCLEOTIDE SEQUENCE [LARGE SCALE GENOMIC DNA]</scope>
    <source>
        <strain evidence="8 9">DSM 19803</strain>
    </source>
</reference>
<comment type="similarity">
    <text evidence="3">Belongs to the class-II pyridoxal-phosphate-dependent aminotransferase family. BioF subfamily.</text>
</comment>
<evidence type="ECO:0000256" key="3">
    <source>
        <dbReference type="ARBA" id="ARBA00010008"/>
    </source>
</evidence>
<organism evidence="8 9">
    <name type="scientific">Psychroflexus sediminis</name>
    <dbReference type="NCBI Taxonomy" id="470826"/>
    <lineage>
        <taxon>Bacteria</taxon>
        <taxon>Pseudomonadati</taxon>
        <taxon>Bacteroidota</taxon>
        <taxon>Flavobacteriia</taxon>
        <taxon>Flavobacteriales</taxon>
        <taxon>Flavobacteriaceae</taxon>
        <taxon>Psychroflexus</taxon>
    </lineage>
</organism>
<dbReference type="GO" id="GO:0030170">
    <property type="term" value="F:pyridoxal phosphate binding"/>
    <property type="evidence" value="ECO:0007669"/>
    <property type="project" value="InterPro"/>
</dbReference>
<keyword evidence="5 6" id="KW-0663">Pyridoxal phosphate</keyword>
<dbReference type="EMBL" id="FNCW01000001">
    <property type="protein sequence ID" value="SDG40624.1"/>
    <property type="molecule type" value="Genomic_DNA"/>
</dbReference>
<evidence type="ECO:0000256" key="2">
    <source>
        <dbReference type="ARBA" id="ARBA00005189"/>
    </source>
</evidence>
<dbReference type="Proteomes" id="UP000199296">
    <property type="component" value="Unassembled WGS sequence"/>
</dbReference>